<organism evidence="1 2">
    <name type="scientific">Tanacetum coccineum</name>
    <dbReference type="NCBI Taxonomy" id="301880"/>
    <lineage>
        <taxon>Eukaryota</taxon>
        <taxon>Viridiplantae</taxon>
        <taxon>Streptophyta</taxon>
        <taxon>Embryophyta</taxon>
        <taxon>Tracheophyta</taxon>
        <taxon>Spermatophyta</taxon>
        <taxon>Magnoliopsida</taxon>
        <taxon>eudicotyledons</taxon>
        <taxon>Gunneridae</taxon>
        <taxon>Pentapetalae</taxon>
        <taxon>asterids</taxon>
        <taxon>campanulids</taxon>
        <taxon>Asterales</taxon>
        <taxon>Asteraceae</taxon>
        <taxon>Asteroideae</taxon>
        <taxon>Anthemideae</taxon>
        <taxon>Anthemidinae</taxon>
        <taxon>Tanacetum</taxon>
    </lineage>
</organism>
<dbReference type="SUPFAM" id="SSF57756">
    <property type="entry name" value="Retrovirus zinc finger-like domains"/>
    <property type="match status" value="1"/>
</dbReference>
<keyword evidence="2" id="KW-1185">Reference proteome</keyword>
<accession>A0ABQ4Z2Z8</accession>
<proteinExistence type="predicted"/>
<reference evidence="1" key="2">
    <citation type="submission" date="2022-01" db="EMBL/GenBank/DDBJ databases">
        <authorList>
            <person name="Yamashiro T."/>
            <person name="Shiraishi A."/>
            <person name="Satake H."/>
            <person name="Nakayama K."/>
        </authorList>
    </citation>
    <scope>NUCLEOTIDE SEQUENCE</scope>
</reference>
<keyword evidence="1" id="KW-0238">DNA-binding</keyword>
<comment type="caution">
    <text evidence="1">The sequence shown here is derived from an EMBL/GenBank/DDBJ whole genome shotgun (WGS) entry which is preliminary data.</text>
</comment>
<dbReference type="PANTHER" id="PTHR46410">
    <property type="entry name" value="AT-RICH INTERACTIVE DOMAIN-CONTAINING PROTEIN 2"/>
    <property type="match status" value="1"/>
</dbReference>
<evidence type="ECO:0000313" key="2">
    <source>
        <dbReference type="Proteomes" id="UP001151760"/>
    </source>
</evidence>
<name>A0ABQ4Z2Z8_9ASTR</name>
<dbReference type="PANTHER" id="PTHR46410:SF26">
    <property type="entry name" value="BULB-TYPE LECTIN DOMAIN-CONTAINING PROTEIN-RELATED"/>
    <property type="match status" value="1"/>
</dbReference>
<dbReference type="InterPro" id="IPR036875">
    <property type="entry name" value="Znf_CCHC_sf"/>
</dbReference>
<evidence type="ECO:0000313" key="1">
    <source>
        <dbReference type="EMBL" id="GJS84523.1"/>
    </source>
</evidence>
<protein>
    <submittedName>
        <fullName evidence="1">ARID DNA-binding domain-containing protein</fullName>
    </submittedName>
</protein>
<feature type="non-terminal residue" evidence="1">
    <location>
        <position position="225"/>
    </location>
</feature>
<dbReference type="GO" id="GO:0003677">
    <property type="term" value="F:DNA binding"/>
    <property type="evidence" value="ECO:0007669"/>
    <property type="project" value="UniProtKB-KW"/>
</dbReference>
<gene>
    <name evidence="1" type="ORF">Tco_0751064</name>
</gene>
<sequence>MVSYNRILSKDWFNPKPVIRSSLQWHQSQRFKPWEKPIRNRLEDYEMRYSLKNGTTDIVPKSSQRKKLSHEGKTTLKEKLKEIEAFNSSSVCAAFKRKNARTATRKEKRARCFICKERGHVLWKCHNKKNKNRGETWKPSFDKRLNYPERVHVKTDYMVEGSDKQNWDKIWYVGSAYKNHMSPTKSLFKRLKDNFRMLDIEEDERKFIFSYGVGEASVETKDGTL</sequence>
<dbReference type="Proteomes" id="UP001151760">
    <property type="component" value="Unassembled WGS sequence"/>
</dbReference>
<reference evidence="1" key="1">
    <citation type="journal article" date="2022" name="Int. J. Mol. Sci.">
        <title>Draft Genome of Tanacetum Coccineum: Genomic Comparison of Closely Related Tanacetum-Family Plants.</title>
        <authorList>
            <person name="Yamashiro T."/>
            <person name="Shiraishi A."/>
            <person name="Nakayama K."/>
            <person name="Satake H."/>
        </authorList>
    </citation>
    <scope>NUCLEOTIDE SEQUENCE</scope>
</reference>
<dbReference type="EMBL" id="BQNB010010981">
    <property type="protein sequence ID" value="GJS84523.1"/>
    <property type="molecule type" value="Genomic_DNA"/>
</dbReference>